<gene>
    <name evidence="1" type="ORF">HRR37_16460</name>
</gene>
<proteinExistence type="predicted"/>
<dbReference type="KEGG" id="csj:CSK29544_03314"/>
<accession>A0A7V7RHA4</accession>
<sequence>MSQSFRIAVQQLLSSTNISLYGLVDGLQYERFTGKELIKEKNAVVPLFDRYPDSRIAFAGPWLVDMQRRMNFSEQLVALEIFCPSVSWITTSVNLDQLVKHLQQFMNIILPEGETALLRFQDPRVQPRLGTILDEEQHSELTGITTGWVSLVNNQVYSLREKEFI</sequence>
<dbReference type="AlphaFoldDB" id="A0A7V7RHA4"/>
<name>A0A7V7RHA4_CROSK</name>
<protein>
    <submittedName>
        <fullName evidence="1">DUF4123 domain-containing protein</fullName>
    </submittedName>
</protein>
<comment type="caution">
    <text evidence="1">The sequence shown here is derived from an EMBL/GenBank/DDBJ whole genome shotgun (WGS) entry which is preliminary data.</text>
</comment>
<dbReference type="InterPro" id="IPR025391">
    <property type="entry name" value="DUF4123"/>
</dbReference>
<organism evidence="1 2">
    <name type="scientific">Cronobacter sakazakii</name>
    <name type="common">Enterobacter sakazakii</name>
    <dbReference type="NCBI Taxonomy" id="28141"/>
    <lineage>
        <taxon>Bacteria</taxon>
        <taxon>Pseudomonadati</taxon>
        <taxon>Pseudomonadota</taxon>
        <taxon>Gammaproteobacteria</taxon>
        <taxon>Enterobacterales</taxon>
        <taxon>Enterobacteriaceae</taxon>
        <taxon>Cronobacter</taxon>
    </lineage>
</organism>
<dbReference type="Pfam" id="PF13503">
    <property type="entry name" value="DUF4123"/>
    <property type="match status" value="1"/>
</dbReference>
<dbReference type="EMBL" id="JABTXY010000026">
    <property type="protein sequence ID" value="NYV43916.1"/>
    <property type="molecule type" value="Genomic_DNA"/>
</dbReference>
<dbReference type="Proteomes" id="UP000548673">
    <property type="component" value="Unassembled WGS sequence"/>
</dbReference>
<dbReference type="RefSeq" id="WP_042390100.1">
    <property type="nucleotide sequence ID" value="NZ_CP011047.1"/>
</dbReference>
<evidence type="ECO:0000313" key="1">
    <source>
        <dbReference type="EMBL" id="NYV43916.1"/>
    </source>
</evidence>
<reference evidence="1 2" key="1">
    <citation type="submission" date="2020-05" db="EMBL/GenBank/DDBJ databases">
        <title>The draft genome of Cronobacter sakazakii strain 145005.</title>
        <authorList>
            <person name="Yang J."/>
            <person name="Liu L."/>
            <person name="Feng Y."/>
            <person name="Zong Z."/>
        </authorList>
    </citation>
    <scope>NUCLEOTIDE SEQUENCE [LARGE SCALE GENOMIC DNA]</scope>
    <source>
        <strain evidence="1 2">145005</strain>
    </source>
</reference>
<evidence type="ECO:0000313" key="2">
    <source>
        <dbReference type="Proteomes" id="UP000548673"/>
    </source>
</evidence>